<dbReference type="AlphaFoldDB" id="A0A4Q0VUP7"/>
<proteinExistence type="inferred from homology"/>
<keyword evidence="3" id="KW-0678">Repressor</keyword>
<organism evidence="8 9">
    <name type="scientific">Anaerobacillus alkaliphilus</name>
    <dbReference type="NCBI Taxonomy" id="1548597"/>
    <lineage>
        <taxon>Bacteria</taxon>
        <taxon>Bacillati</taxon>
        <taxon>Bacillota</taxon>
        <taxon>Bacilli</taxon>
        <taxon>Bacillales</taxon>
        <taxon>Bacillaceae</taxon>
        <taxon>Anaerobacillus</taxon>
    </lineage>
</organism>
<evidence type="ECO:0000259" key="7">
    <source>
        <dbReference type="Pfam" id="PF04316"/>
    </source>
</evidence>
<keyword evidence="8" id="KW-0969">Cilium</keyword>
<keyword evidence="5" id="KW-0805">Transcription regulation</keyword>
<evidence type="ECO:0000313" key="9">
    <source>
        <dbReference type="Proteomes" id="UP000290649"/>
    </source>
</evidence>
<keyword evidence="9" id="KW-1185">Reference proteome</keyword>
<evidence type="ECO:0000256" key="1">
    <source>
        <dbReference type="ARBA" id="ARBA00005322"/>
    </source>
</evidence>
<dbReference type="OrthoDB" id="2991036at2"/>
<protein>
    <recommendedName>
        <fullName evidence="2">Negative regulator of flagellin synthesis</fullName>
    </recommendedName>
</protein>
<evidence type="ECO:0000256" key="6">
    <source>
        <dbReference type="ARBA" id="ARBA00023163"/>
    </source>
</evidence>
<evidence type="ECO:0000256" key="5">
    <source>
        <dbReference type="ARBA" id="ARBA00023015"/>
    </source>
</evidence>
<dbReference type="InterPro" id="IPR007412">
    <property type="entry name" value="FlgM"/>
</dbReference>
<dbReference type="RefSeq" id="WP_129077695.1">
    <property type="nucleotide sequence ID" value="NZ_QOUX01000026.1"/>
</dbReference>
<comment type="similarity">
    <text evidence="1">Belongs to the FlgM family.</text>
</comment>
<evidence type="ECO:0000256" key="2">
    <source>
        <dbReference type="ARBA" id="ARBA00017823"/>
    </source>
</evidence>
<keyword evidence="8" id="KW-0966">Cell projection</keyword>
<evidence type="ECO:0000313" key="8">
    <source>
        <dbReference type="EMBL" id="RXJ02288.1"/>
    </source>
</evidence>
<dbReference type="SUPFAM" id="SSF101498">
    <property type="entry name" value="Anti-sigma factor FlgM"/>
    <property type="match status" value="1"/>
</dbReference>
<reference evidence="8 9" key="1">
    <citation type="journal article" date="2019" name="Int. J. Syst. Evol. Microbiol.">
        <title>Anaerobacillus alkaliphilus sp. nov., a novel alkaliphilic and moderately halophilic bacterium.</title>
        <authorList>
            <person name="Borsodi A.K."/>
            <person name="Aszalos J.M."/>
            <person name="Bihari P."/>
            <person name="Nagy I."/>
            <person name="Schumann P."/>
            <person name="Sproer C."/>
            <person name="Kovacs A.L."/>
            <person name="Boka K."/>
            <person name="Dobosy P."/>
            <person name="Ovari M."/>
            <person name="Szili-Kovacs T."/>
            <person name="Toth E."/>
        </authorList>
    </citation>
    <scope>NUCLEOTIDE SEQUENCE [LARGE SCALE GENOMIC DNA]</scope>
    <source>
        <strain evidence="8 9">B16-10</strain>
    </source>
</reference>
<evidence type="ECO:0000256" key="3">
    <source>
        <dbReference type="ARBA" id="ARBA00022491"/>
    </source>
</evidence>
<name>A0A4Q0VUP7_9BACI</name>
<keyword evidence="4" id="KW-1005">Bacterial flagellum biogenesis</keyword>
<dbReference type="InterPro" id="IPR035890">
    <property type="entry name" value="Anti-sigma-28_factor_FlgM_sf"/>
</dbReference>
<keyword evidence="8" id="KW-0282">Flagellum</keyword>
<dbReference type="InterPro" id="IPR031316">
    <property type="entry name" value="FlgM_C"/>
</dbReference>
<dbReference type="GO" id="GO:0044781">
    <property type="term" value="P:bacterial-type flagellum organization"/>
    <property type="evidence" value="ECO:0007669"/>
    <property type="project" value="UniProtKB-KW"/>
</dbReference>
<dbReference type="GO" id="GO:0045892">
    <property type="term" value="P:negative regulation of DNA-templated transcription"/>
    <property type="evidence" value="ECO:0007669"/>
    <property type="project" value="InterPro"/>
</dbReference>
<keyword evidence="6" id="KW-0804">Transcription</keyword>
<dbReference type="EMBL" id="QOUX01000026">
    <property type="protein sequence ID" value="RXJ02288.1"/>
    <property type="molecule type" value="Genomic_DNA"/>
</dbReference>
<gene>
    <name evidence="8" type="primary">flgM</name>
    <name evidence="8" type="ORF">DS745_07820</name>
</gene>
<comment type="caution">
    <text evidence="8">The sequence shown here is derived from an EMBL/GenBank/DDBJ whole genome shotgun (WGS) entry which is preliminary data.</text>
</comment>
<dbReference type="Pfam" id="PF04316">
    <property type="entry name" value="FlgM"/>
    <property type="match status" value="1"/>
</dbReference>
<accession>A0A4Q0VUP7</accession>
<dbReference type="Proteomes" id="UP000290649">
    <property type="component" value="Unassembled WGS sequence"/>
</dbReference>
<evidence type="ECO:0000256" key="4">
    <source>
        <dbReference type="ARBA" id="ARBA00022795"/>
    </source>
</evidence>
<sequence length="86" mass="10249">MKINPYSQIQNVYRKQVGKQQPKADVSQKRDQLQISNEAKIMQQETRISTERKERIEALKAQVNAGEYKVNAEDVARKFYDYWNER</sequence>
<dbReference type="NCBIfam" id="TIGR03824">
    <property type="entry name" value="FlgM_jcvi"/>
    <property type="match status" value="1"/>
</dbReference>
<feature type="domain" description="Anti-sigma-28 factor FlgM C-terminal" evidence="7">
    <location>
        <begin position="31"/>
        <end position="79"/>
    </location>
</feature>